<evidence type="ECO:0000259" key="5">
    <source>
        <dbReference type="PROSITE" id="PS51123"/>
    </source>
</evidence>
<evidence type="ECO:0000256" key="1">
    <source>
        <dbReference type="ARBA" id="ARBA00004442"/>
    </source>
</evidence>
<keyword evidence="2 4" id="KW-0472">Membrane</keyword>
<feature type="domain" description="OmpA-like" evidence="5">
    <location>
        <begin position="25"/>
        <end position="142"/>
    </location>
</feature>
<dbReference type="PRINTS" id="PR01021">
    <property type="entry name" value="OMPADOMAIN"/>
</dbReference>
<dbReference type="KEGG" id="hhy:Halhy_3187"/>
<sequence length="143" mass="16619">MKGLFYTFLFLINCTWAFGQETIISDGKAPYHIFSIYFGGGSHYIDQEQIDALYKWLDGIPEVDSHDISIHGHTDNIGGAEYNQWLSQMRSDNTLQKLVDKGLRTEMISIRDFGQFNPLFDNSTWEGRRKNRRVDIIVWPPIQ</sequence>
<dbReference type="Proteomes" id="UP000008461">
    <property type="component" value="Chromosome"/>
</dbReference>
<evidence type="ECO:0000313" key="6">
    <source>
        <dbReference type="EMBL" id="AEE51048.1"/>
    </source>
</evidence>
<protein>
    <submittedName>
        <fullName evidence="6">OmpA/MotB domain protein</fullName>
    </submittedName>
</protein>
<dbReference type="RefSeq" id="WP_013765590.1">
    <property type="nucleotide sequence ID" value="NC_015510.1"/>
</dbReference>
<dbReference type="STRING" id="760192.Halhy_3187"/>
<name>F4KQS5_HALH1</name>
<dbReference type="eggNOG" id="COG2885">
    <property type="taxonomic scope" value="Bacteria"/>
</dbReference>
<dbReference type="InterPro" id="IPR006664">
    <property type="entry name" value="OMP_bac"/>
</dbReference>
<accession>F4KQS5</accession>
<keyword evidence="3" id="KW-0998">Cell outer membrane</keyword>
<dbReference type="PANTHER" id="PTHR30329:SF21">
    <property type="entry name" value="LIPOPROTEIN YIAD-RELATED"/>
    <property type="match status" value="1"/>
</dbReference>
<dbReference type="OrthoDB" id="9782229at2"/>
<evidence type="ECO:0000256" key="3">
    <source>
        <dbReference type="ARBA" id="ARBA00023237"/>
    </source>
</evidence>
<dbReference type="Pfam" id="PF00691">
    <property type="entry name" value="OmpA"/>
    <property type="match status" value="1"/>
</dbReference>
<dbReference type="InterPro" id="IPR036737">
    <property type="entry name" value="OmpA-like_sf"/>
</dbReference>
<proteinExistence type="predicted"/>
<dbReference type="GO" id="GO:0009279">
    <property type="term" value="C:cell outer membrane"/>
    <property type="evidence" value="ECO:0007669"/>
    <property type="project" value="UniProtKB-SubCell"/>
</dbReference>
<dbReference type="PROSITE" id="PS51123">
    <property type="entry name" value="OMPA_2"/>
    <property type="match status" value="1"/>
</dbReference>
<keyword evidence="7" id="KW-1185">Reference proteome</keyword>
<dbReference type="Gene3D" id="3.30.1330.60">
    <property type="entry name" value="OmpA-like domain"/>
    <property type="match status" value="1"/>
</dbReference>
<dbReference type="PANTHER" id="PTHR30329">
    <property type="entry name" value="STATOR ELEMENT OF FLAGELLAR MOTOR COMPLEX"/>
    <property type="match status" value="1"/>
</dbReference>
<evidence type="ECO:0000256" key="4">
    <source>
        <dbReference type="PROSITE-ProRule" id="PRU00473"/>
    </source>
</evidence>
<dbReference type="HOGENOM" id="CLU_1803483_0_0_10"/>
<dbReference type="InterPro" id="IPR050330">
    <property type="entry name" value="Bact_OuterMem_StrucFunc"/>
</dbReference>
<dbReference type="SUPFAM" id="SSF103088">
    <property type="entry name" value="OmpA-like"/>
    <property type="match status" value="1"/>
</dbReference>
<reference key="2">
    <citation type="submission" date="2011-04" db="EMBL/GenBank/DDBJ databases">
        <title>Complete sequence of chromosome of Haliscomenobacter hydrossis DSM 1100.</title>
        <authorList>
            <consortium name="US DOE Joint Genome Institute (JGI-PGF)"/>
            <person name="Lucas S."/>
            <person name="Han J."/>
            <person name="Lapidus A."/>
            <person name="Bruce D."/>
            <person name="Goodwin L."/>
            <person name="Pitluck S."/>
            <person name="Peters L."/>
            <person name="Kyrpides N."/>
            <person name="Mavromatis K."/>
            <person name="Ivanova N."/>
            <person name="Ovchinnikova G."/>
            <person name="Pagani I."/>
            <person name="Daligault H."/>
            <person name="Detter J.C."/>
            <person name="Han C."/>
            <person name="Land M."/>
            <person name="Hauser L."/>
            <person name="Markowitz V."/>
            <person name="Cheng J.-F."/>
            <person name="Hugenholtz P."/>
            <person name="Woyke T."/>
            <person name="Wu D."/>
            <person name="Verbarg S."/>
            <person name="Frueling A."/>
            <person name="Brambilla E."/>
            <person name="Klenk H.-P."/>
            <person name="Eisen J.A."/>
        </authorList>
    </citation>
    <scope>NUCLEOTIDE SEQUENCE</scope>
    <source>
        <strain>DSM 1100</strain>
    </source>
</reference>
<dbReference type="EMBL" id="CP002691">
    <property type="protein sequence ID" value="AEE51048.1"/>
    <property type="molecule type" value="Genomic_DNA"/>
</dbReference>
<organism evidence="6 7">
    <name type="scientific">Haliscomenobacter hydrossis (strain ATCC 27775 / DSM 1100 / LMG 10767 / O)</name>
    <dbReference type="NCBI Taxonomy" id="760192"/>
    <lineage>
        <taxon>Bacteria</taxon>
        <taxon>Pseudomonadati</taxon>
        <taxon>Bacteroidota</taxon>
        <taxon>Saprospiria</taxon>
        <taxon>Saprospirales</taxon>
        <taxon>Haliscomenobacteraceae</taxon>
        <taxon>Haliscomenobacter</taxon>
    </lineage>
</organism>
<evidence type="ECO:0000256" key="2">
    <source>
        <dbReference type="ARBA" id="ARBA00023136"/>
    </source>
</evidence>
<dbReference type="InterPro" id="IPR006665">
    <property type="entry name" value="OmpA-like"/>
</dbReference>
<dbReference type="AlphaFoldDB" id="F4KQS5"/>
<evidence type="ECO:0000313" key="7">
    <source>
        <dbReference type="Proteomes" id="UP000008461"/>
    </source>
</evidence>
<reference evidence="6 7" key="1">
    <citation type="journal article" date="2011" name="Stand. Genomic Sci.">
        <title>Complete genome sequence of Haliscomenobacter hydrossis type strain (O).</title>
        <authorList>
            <consortium name="US DOE Joint Genome Institute (JGI-PGF)"/>
            <person name="Daligault H."/>
            <person name="Lapidus A."/>
            <person name="Zeytun A."/>
            <person name="Nolan M."/>
            <person name="Lucas S."/>
            <person name="Del Rio T.G."/>
            <person name="Tice H."/>
            <person name="Cheng J.F."/>
            <person name="Tapia R."/>
            <person name="Han C."/>
            <person name="Goodwin L."/>
            <person name="Pitluck S."/>
            <person name="Liolios K."/>
            <person name="Pagani I."/>
            <person name="Ivanova N."/>
            <person name="Huntemann M."/>
            <person name="Mavromatis K."/>
            <person name="Mikhailova N."/>
            <person name="Pati A."/>
            <person name="Chen A."/>
            <person name="Palaniappan K."/>
            <person name="Land M."/>
            <person name="Hauser L."/>
            <person name="Brambilla E.M."/>
            <person name="Rohde M."/>
            <person name="Verbarg S."/>
            <person name="Goker M."/>
            <person name="Bristow J."/>
            <person name="Eisen J.A."/>
            <person name="Markowitz V."/>
            <person name="Hugenholtz P."/>
            <person name="Kyrpides N.C."/>
            <person name="Klenk H.P."/>
            <person name="Woyke T."/>
        </authorList>
    </citation>
    <scope>NUCLEOTIDE SEQUENCE [LARGE SCALE GENOMIC DNA]</scope>
    <source>
        <strain evidence="7">ATCC 27775 / DSM 1100 / LMG 10767 / O</strain>
    </source>
</reference>
<gene>
    <name evidence="6" type="ordered locus">Halhy_3187</name>
</gene>
<comment type="subcellular location">
    <subcellularLocation>
        <location evidence="1">Cell outer membrane</location>
    </subcellularLocation>
</comment>
<dbReference type="CDD" id="cd07185">
    <property type="entry name" value="OmpA_C-like"/>
    <property type="match status" value="1"/>
</dbReference>